<dbReference type="SUPFAM" id="SSF55785">
    <property type="entry name" value="PYP-like sensor domain (PAS domain)"/>
    <property type="match status" value="4"/>
</dbReference>
<keyword evidence="7" id="KW-0902">Two-component regulatory system</keyword>
<dbReference type="AlphaFoldDB" id="A0A1H1ZBE7"/>
<dbReference type="GO" id="GO:0005886">
    <property type="term" value="C:plasma membrane"/>
    <property type="evidence" value="ECO:0007669"/>
    <property type="project" value="UniProtKB-SubCell"/>
</dbReference>
<dbReference type="SMART" id="SM00086">
    <property type="entry name" value="PAC"/>
    <property type="match status" value="4"/>
</dbReference>
<dbReference type="Pfam" id="PF08448">
    <property type="entry name" value="PAS_4"/>
    <property type="match status" value="1"/>
</dbReference>
<dbReference type="GO" id="GO:0006355">
    <property type="term" value="P:regulation of DNA-templated transcription"/>
    <property type="evidence" value="ECO:0007669"/>
    <property type="project" value="InterPro"/>
</dbReference>
<feature type="domain" description="PAC" evidence="10">
    <location>
        <begin position="794"/>
        <end position="846"/>
    </location>
</feature>
<keyword evidence="5" id="KW-0808">Transferase</keyword>
<dbReference type="InterPro" id="IPR004358">
    <property type="entry name" value="Sig_transdc_His_kin-like_C"/>
</dbReference>
<evidence type="ECO:0000259" key="8">
    <source>
        <dbReference type="PROSITE" id="PS50109"/>
    </source>
</evidence>
<dbReference type="InterPro" id="IPR000700">
    <property type="entry name" value="PAS-assoc_C"/>
</dbReference>
<dbReference type="InterPro" id="IPR013655">
    <property type="entry name" value="PAS_fold_3"/>
</dbReference>
<dbReference type="EMBL" id="LT629758">
    <property type="protein sequence ID" value="SDT31115.1"/>
    <property type="molecule type" value="Genomic_DNA"/>
</dbReference>
<dbReference type="RefSeq" id="WP_092545407.1">
    <property type="nucleotide sequence ID" value="NZ_BOMJ01000005.1"/>
</dbReference>
<dbReference type="SUPFAM" id="SSF55874">
    <property type="entry name" value="ATPase domain of HSP90 chaperone/DNA topoisomerase II/histidine kinase"/>
    <property type="match status" value="1"/>
</dbReference>
<dbReference type="Pfam" id="PF00512">
    <property type="entry name" value="HisKA"/>
    <property type="match status" value="1"/>
</dbReference>
<evidence type="ECO:0000259" key="9">
    <source>
        <dbReference type="PROSITE" id="PS50112"/>
    </source>
</evidence>
<dbReference type="PROSITE" id="PS50109">
    <property type="entry name" value="HIS_KIN"/>
    <property type="match status" value="1"/>
</dbReference>
<dbReference type="InterPro" id="IPR036097">
    <property type="entry name" value="HisK_dim/P_sf"/>
</dbReference>
<accession>A0A1H1ZBE7</accession>
<sequence length="1084" mass="116796">MKIAVPSRAVAAAVSDPARLAAVAATGLIDLPHSPVLDRITALAARLVGGKVTLVSLVEQDRQCFISSGGPGATAEVVETPLTHSYCKYVVESGQPLIVPDAREHPLLRESPAIADYQAISYLGVPLRSPGGHILGTLCAAGDEPQSWSDDDVAAMEDLAVAATAEIAARISAYDAALAADLVQQILDSTLDAFLATGPAGLVVSWNREAERMFGWSEAEAVGQDFSELVIAPEDRAAYSLWLSQTGAQTAAAGRRVAFQALQRGGRRFPVEFSLTVLSRPDGPAAYLFVRDLTAARHSERLRSLEYSVAGVLAAAQSVEQATTAVVAAVGETLQWPYAEYWHLDADGADLERLAVWSRDPQTTARMAEFSAIVRGQGVVGEEWDAGTGRWISDVPGHGGPRAEAARQAGLRTAAAVPVRNGTDVVGVLAVFDRRDTEHDPDLLATLDTVAAYIGQYVHRRHAEELELELSRARREFDRIVSNLSDYLFTARVTAEGEVHRLYDSPNAEVFGGPVPESGDLMFMVGMVHPDDQEHFQTFFGTLLSEQPAQVEARFLGFDGVTRWLWCRAYPRREDGFLHIDGVVSDVTQRHHDHARLRQQAELLDLAPTAVIVRDLDDRITWWNRGAEATYGWSAEAAVGCPTHRLLDTRFPVLRTLVDRSLTDDGEWRGEVSHLCSDGSRITVLSHQAMQYGEDGAPMAILEVNVDVTARKQAERQQADSEQRLRTQFALATVGQATIAMSGVFQEVNPALANMLGRQVGELETMTFDEITHPDERAANQRAAALLFTQDLPMDRSLRMLHAGGGTVDAEVGMSLVRDSDGQPVGFIAVIQDVTARLAAERDRDAVASQLALRATELQDSNIQLAAANAMKMDLMGMLSHEIGTPLNTITGYADLLLEDADGFAGPQRKAVDVIARSARKLELLRAEILTMCILDAGQLSVEPEPVDVAQALADAVAGLDMSMPIDCPPGLTVLVHPSHLQQIVTNFCTNAAKYAGGATAITVERQGDIATVAVHDDGPGIPEELRPQLFDRYTRNPDTSMTIKGTGLGLYIVRGLAEANHGSAGFRPGANGGSTFTLALPTA</sequence>
<keyword evidence="12" id="KW-1185">Reference proteome</keyword>
<dbReference type="EC" id="2.7.13.3" evidence="3"/>
<dbReference type="InterPro" id="IPR035965">
    <property type="entry name" value="PAS-like_dom_sf"/>
</dbReference>
<evidence type="ECO:0000256" key="7">
    <source>
        <dbReference type="ARBA" id="ARBA00023012"/>
    </source>
</evidence>
<feature type="domain" description="PAS" evidence="9">
    <location>
        <begin position="596"/>
        <end position="640"/>
    </location>
</feature>
<dbReference type="Pfam" id="PF08447">
    <property type="entry name" value="PAS_3"/>
    <property type="match status" value="1"/>
</dbReference>
<dbReference type="InterPro" id="IPR003594">
    <property type="entry name" value="HATPase_dom"/>
</dbReference>
<dbReference type="NCBIfam" id="TIGR00229">
    <property type="entry name" value="sensory_box"/>
    <property type="match status" value="3"/>
</dbReference>
<dbReference type="InterPro" id="IPR001610">
    <property type="entry name" value="PAC"/>
</dbReference>
<dbReference type="InterPro" id="IPR029016">
    <property type="entry name" value="GAF-like_dom_sf"/>
</dbReference>
<dbReference type="STRING" id="113562.SAMN04489716_3239"/>
<dbReference type="Pfam" id="PF01590">
    <property type="entry name" value="GAF"/>
    <property type="match status" value="1"/>
</dbReference>
<dbReference type="Gene3D" id="3.30.565.10">
    <property type="entry name" value="Histidine kinase-like ATPase, C-terminal domain"/>
    <property type="match status" value="1"/>
</dbReference>
<dbReference type="PRINTS" id="PR00344">
    <property type="entry name" value="BCTRLSENSOR"/>
</dbReference>
<name>A0A1H1ZBE7_9ACTN</name>
<dbReference type="Gene3D" id="1.10.287.130">
    <property type="match status" value="1"/>
</dbReference>
<evidence type="ECO:0000256" key="5">
    <source>
        <dbReference type="ARBA" id="ARBA00022679"/>
    </source>
</evidence>
<evidence type="ECO:0000256" key="2">
    <source>
        <dbReference type="ARBA" id="ARBA00004236"/>
    </source>
</evidence>
<keyword evidence="6" id="KW-0418">Kinase</keyword>
<dbReference type="SMART" id="SM00065">
    <property type="entry name" value="GAF"/>
    <property type="match status" value="2"/>
</dbReference>
<dbReference type="PROSITE" id="PS50113">
    <property type="entry name" value="PAC"/>
    <property type="match status" value="3"/>
</dbReference>
<evidence type="ECO:0000313" key="12">
    <source>
        <dbReference type="Proteomes" id="UP000198688"/>
    </source>
</evidence>
<dbReference type="PROSITE" id="PS50112">
    <property type="entry name" value="PAS"/>
    <property type="match status" value="2"/>
</dbReference>
<dbReference type="Gene3D" id="3.30.450.20">
    <property type="entry name" value="PAS domain"/>
    <property type="match status" value="4"/>
</dbReference>
<feature type="domain" description="PAC" evidence="10">
    <location>
        <begin position="549"/>
        <end position="599"/>
    </location>
</feature>
<dbReference type="PANTHER" id="PTHR43304">
    <property type="entry name" value="PHYTOCHROME-LIKE PROTEIN CPH1"/>
    <property type="match status" value="1"/>
</dbReference>
<keyword evidence="4" id="KW-0597">Phosphoprotein</keyword>
<evidence type="ECO:0000256" key="3">
    <source>
        <dbReference type="ARBA" id="ARBA00012438"/>
    </source>
</evidence>
<dbReference type="GO" id="GO:0000155">
    <property type="term" value="F:phosphorelay sensor kinase activity"/>
    <property type="evidence" value="ECO:0007669"/>
    <property type="project" value="InterPro"/>
</dbReference>
<evidence type="ECO:0000256" key="1">
    <source>
        <dbReference type="ARBA" id="ARBA00000085"/>
    </source>
</evidence>
<comment type="catalytic activity">
    <reaction evidence="1">
        <text>ATP + protein L-histidine = ADP + protein N-phospho-L-histidine.</text>
        <dbReference type="EC" id="2.7.13.3"/>
    </reaction>
</comment>
<organism evidence="11 12">
    <name type="scientific">Actinoplanes derwentensis</name>
    <dbReference type="NCBI Taxonomy" id="113562"/>
    <lineage>
        <taxon>Bacteria</taxon>
        <taxon>Bacillati</taxon>
        <taxon>Actinomycetota</taxon>
        <taxon>Actinomycetes</taxon>
        <taxon>Micromonosporales</taxon>
        <taxon>Micromonosporaceae</taxon>
        <taxon>Actinoplanes</taxon>
    </lineage>
</organism>
<evidence type="ECO:0000313" key="11">
    <source>
        <dbReference type="EMBL" id="SDT31115.1"/>
    </source>
</evidence>
<evidence type="ECO:0000259" key="10">
    <source>
        <dbReference type="PROSITE" id="PS50113"/>
    </source>
</evidence>
<dbReference type="SMART" id="SM00091">
    <property type="entry name" value="PAS"/>
    <property type="match status" value="3"/>
</dbReference>
<dbReference type="SUPFAM" id="SSF55781">
    <property type="entry name" value="GAF domain-like"/>
    <property type="match status" value="2"/>
</dbReference>
<evidence type="ECO:0000256" key="4">
    <source>
        <dbReference type="ARBA" id="ARBA00022553"/>
    </source>
</evidence>
<gene>
    <name evidence="11" type="ORF">SAMN04489716_3239</name>
</gene>
<dbReference type="Pfam" id="PF02518">
    <property type="entry name" value="HATPase_c"/>
    <property type="match status" value="1"/>
</dbReference>
<dbReference type="InterPro" id="IPR003661">
    <property type="entry name" value="HisK_dim/P_dom"/>
</dbReference>
<dbReference type="Pfam" id="PF13185">
    <property type="entry name" value="GAF_2"/>
    <property type="match status" value="1"/>
</dbReference>
<proteinExistence type="predicted"/>
<dbReference type="InterPro" id="IPR013767">
    <property type="entry name" value="PAS_fold"/>
</dbReference>
<dbReference type="InterPro" id="IPR005467">
    <property type="entry name" value="His_kinase_dom"/>
</dbReference>
<dbReference type="CDD" id="cd00130">
    <property type="entry name" value="PAS"/>
    <property type="match status" value="3"/>
</dbReference>
<feature type="domain" description="PAS" evidence="9">
    <location>
        <begin position="179"/>
        <end position="236"/>
    </location>
</feature>
<dbReference type="CDD" id="cd00082">
    <property type="entry name" value="HisKA"/>
    <property type="match status" value="1"/>
</dbReference>
<dbReference type="PANTHER" id="PTHR43304:SF1">
    <property type="entry name" value="PAC DOMAIN-CONTAINING PROTEIN"/>
    <property type="match status" value="1"/>
</dbReference>
<dbReference type="CDD" id="cd00075">
    <property type="entry name" value="HATPase"/>
    <property type="match status" value="1"/>
</dbReference>
<dbReference type="SMART" id="SM00388">
    <property type="entry name" value="HisKA"/>
    <property type="match status" value="1"/>
</dbReference>
<dbReference type="SUPFAM" id="SSF47384">
    <property type="entry name" value="Homodimeric domain of signal transducing histidine kinase"/>
    <property type="match status" value="1"/>
</dbReference>
<dbReference type="OrthoDB" id="3272385at2"/>
<dbReference type="Pfam" id="PF00989">
    <property type="entry name" value="PAS"/>
    <property type="match status" value="1"/>
</dbReference>
<dbReference type="InterPro" id="IPR036890">
    <property type="entry name" value="HATPase_C_sf"/>
</dbReference>
<reference evidence="11 12" key="1">
    <citation type="submission" date="2016-10" db="EMBL/GenBank/DDBJ databases">
        <authorList>
            <person name="de Groot N.N."/>
        </authorList>
    </citation>
    <scope>NUCLEOTIDE SEQUENCE [LARGE SCALE GENOMIC DNA]</scope>
    <source>
        <strain evidence="11 12">DSM 43941</strain>
    </source>
</reference>
<protein>
    <recommendedName>
        <fullName evidence="3">histidine kinase</fullName>
        <ecNumber evidence="3">2.7.13.3</ecNumber>
    </recommendedName>
</protein>
<feature type="domain" description="Histidine kinase" evidence="8">
    <location>
        <begin position="878"/>
        <end position="1084"/>
    </location>
</feature>
<dbReference type="InterPro" id="IPR052162">
    <property type="entry name" value="Sensor_kinase/Photoreceptor"/>
</dbReference>
<dbReference type="Proteomes" id="UP000198688">
    <property type="component" value="Chromosome I"/>
</dbReference>
<comment type="subcellular location">
    <subcellularLocation>
        <location evidence="2">Cell membrane</location>
    </subcellularLocation>
</comment>
<dbReference type="InterPro" id="IPR013656">
    <property type="entry name" value="PAS_4"/>
</dbReference>
<evidence type="ECO:0000256" key="6">
    <source>
        <dbReference type="ARBA" id="ARBA00022777"/>
    </source>
</evidence>
<dbReference type="Gene3D" id="3.30.450.40">
    <property type="match status" value="2"/>
</dbReference>
<dbReference type="InterPro" id="IPR003018">
    <property type="entry name" value="GAF"/>
</dbReference>
<dbReference type="InterPro" id="IPR000014">
    <property type="entry name" value="PAS"/>
</dbReference>
<feature type="domain" description="PAC" evidence="10">
    <location>
        <begin position="668"/>
        <end position="720"/>
    </location>
</feature>
<dbReference type="SMART" id="SM00387">
    <property type="entry name" value="HATPase_c"/>
    <property type="match status" value="1"/>
</dbReference>